<dbReference type="AlphaFoldDB" id="A0A1G7F1F4"/>
<dbReference type="EMBL" id="FNAI01000008">
    <property type="protein sequence ID" value="SDE69687.1"/>
    <property type="molecule type" value="Genomic_DNA"/>
</dbReference>
<protein>
    <submittedName>
        <fullName evidence="1">Uncharacterized protein</fullName>
    </submittedName>
</protein>
<dbReference type="Proteomes" id="UP000199072">
    <property type="component" value="Unassembled WGS sequence"/>
</dbReference>
<sequence length="91" mass="10234">MKEFTIIQTTLHATNRYTNITDFCICLQLDYKCNRCDTNNASVFENNHFTGLDEKSAMAYFIAPRQIYFFKNSNGKALPAPNTAPVATSVG</sequence>
<keyword evidence="2" id="KW-1185">Reference proteome</keyword>
<accession>A0A1G7F1F4</accession>
<organism evidence="1 2">
    <name type="scientific">Mucilaginibacter pineti</name>
    <dbReference type="NCBI Taxonomy" id="1391627"/>
    <lineage>
        <taxon>Bacteria</taxon>
        <taxon>Pseudomonadati</taxon>
        <taxon>Bacteroidota</taxon>
        <taxon>Sphingobacteriia</taxon>
        <taxon>Sphingobacteriales</taxon>
        <taxon>Sphingobacteriaceae</taxon>
        <taxon>Mucilaginibacter</taxon>
    </lineage>
</organism>
<evidence type="ECO:0000313" key="1">
    <source>
        <dbReference type="EMBL" id="SDE69687.1"/>
    </source>
</evidence>
<reference evidence="1 2" key="1">
    <citation type="submission" date="2016-10" db="EMBL/GenBank/DDBJ databases">
        <authorList>
            <person name="de Groot N.N."/>
        </authorList>
    </citation>
    <scope>NUCLEOTIDE SEQUENCE [LARGE SCALE GENOMIC DNA]</scope>
    <source>
        <strain evidence="1 2">47C3B</strain>
    </source>
</reference>
<proteinExistence type="predicted"/>
<name>A0A1G7F1F4_9SPHI</name>
<evidence type="ECO:0000313" key="2">
    <source>
        <dbReference type="Proteomes" id="UP000199072"/>
    </source>
</evidence>
<gene>
    <name evidence="1" type="ORF">SAMN05216464_108251</name>
</gene>